<dbReference type="AlphaFoldDB" id="A0A9W8M8V5"/>
<comment type="caution">
    <text evidence="2">The sequence shown here is derived from an EMBL/GenBank/DDBJ whole genome shotgun (WGS) entry which is preliminary data.</text>
</comment>
<protein>
    <submittedName>
        <fullName evidence="2">Uncharacterized protein</fullName>
    </submittedName>
</protein>
<feature type="region of interest" description="Disordered" evidence="1">
    <location>
        <begin position="172"/>
        <end position="192"/>
    </location>
</feature>
<reference evidence="2" key="1">
    <citation type="submission" date="2022-06" db="EMBL/GenBank/DDBJ databases">
        <title>Genome Sequence of Candolleomyces eurysporus.</title>
        <authorList>
            <person name="Buettner E."/>
        </authorList>
    </citation>
    <scope>NUCLEOTIDE SEQUENCE</scope>
    <source>
        <strain evidence="2">VTCC 930004</strain>
    </source>
</reference>
<feature type="non-terminal residue" evidence="2">
    <location>
        <position position="192"/>
    </location>
</feature>
<gene>
    <name evidence="2" type="ORF">H1R20_g13974</name>
</gene>
<dbReference type="Proteomes" id="UP001140091">
    <property type="component" value="Unassembled WGS sequence"/>
</dbReference>
<dbReference type="EMBL" id="JANBPK010001415">
    <property type="protein sequence ID" value="KAJ2923120.1"/>
    <property type="molecule type" value="Genomic_DNA"/>
</dbReference>
<name>A0A9W8M8V5_9AGAR</name>
<evidence type="ECO:0000313" key="3">
    <source>
        <dbReference type="Proteomes" id="UP001140091"/>
    </source>
</evidence>
<organism evidence="2 3">
    <name type="scientific">Candolleomyces eurysporus</name>
    <dbReference type="NCBI Taxonomy" id="2828524"/>
    <lineage>
        <taxon>Eukaryota</taxon>
        <taxon>Fungi</taxon>
        <taxon>Dikarya</taxon>
        <taxon>Basidiomycota</taxon>
        <taxon>Agaricomycotina</taxon>
        <taxon>Agaricomycetes</taxon>
        <taxon>Agaricomycetidae</taxon>
        <taxon>Agaricales</taxon>
        <taxon>Agaricineae</taxon>
        <taxon>Psathyrellaceae</taxon>
        <taxon>Candolleomyces</taxon>
    </lineage>
</organism>
<proteinExistence type="predicted"/>
<sequence length="192" mass="21370">MDEHVLSVMRQLNVRNLPQEDDVSSISAVLKLITSELCLTRASIKKAIQASLAPDSSTANIADLTAYLLRAISSTGQATVRHYVRYSLLRECMIEHGGGASYWKAVDKHIEALRSQTSSDTGFWKLCAAAYHVDIKKYGDPAETQHRVIEPCHAVEALVVISKVASKVQQRKESEMVLNKKRRMDDDGDDNE</sequence>
<accession>A0A9W8M8V5</accession>
<evidence type="ECO:0000313" key="2">
    <source>
        <dbReference type="EMBL" id="KAJ2923120.1"/>
    </source>
</evidence>
<dbReference type="OrthoDB" id="3050604at2759"/>
<evidence type="ECO:0000256" key="1">
    <source>
        <dbReference type="SAM" id="MobiDB-lite"/>
    </source>
</evidence>
<keyword evidence="3" id="KW-1185">Reference proteome</keyword>